<accession>A0ABT1KX97</accession>
<dbReference type="InterPro" id="IPR010430">
    <property type="entry name" value="DUF1028"/>
</dbReference>
<dbReference type="PANTHER" id="PTHR39328">
    <property type="entry name" value="BLL2871 PROTEIN"/>
    <property type="match status" value="1"/>
</dbReference>
<dbReference type="RefSeq" id="WP_254181578.1">
    <property type="nucleotide sequence ID" value="NZ_JANARS010000004.1"/>
</dbReference>
<reference evidence="1 2" key="1">
    <citation type="submission" date="2022-06" db="EMBL/GenBank/DDBJ databases">
        <authorList>
            <person name="So Y."/>
        </authorList>
    </citation>
    <scope>NUCLEOTIDE SEQUENCE [LARGE SCALE GENOMIC DNA]</scope>
    <source>
        <strain evidence="1 2">STR3</strain>
    </source>
</reference>
<organism evidence="1 2">
    <name type="scientific">Nocardioides pinisoli</name>
    <dbReference type="NCBI Taxonomy" id="2950279"/>
    <lineage>
        <taxon>Bacteria</taxon>
        <taxon>Bacillati</taxon>
        <taxon>Actinomycetota</taxon>
        <taxon>Actinomycetes</taxon>
        <taxon>Propionibacteriales</taxon>
        <taxon>Nocardioidaceae</taxon>
        <taxon>Nocardioides</taxon>
    </lineage>
</organism>
<dbReference type="EMBL" id="JANARS010000004">
    <property type="protein sequence ID" value="MCP3422383.1"/>
    <property type="molecule type" value="Genomic_DNA"/>
</dbReference>
<dbReference type="InterPro" id="IPR029055">
    <property type="entry name" value="Ntn_hydrolases_N"/>
</dbReference>
<dbReference type="Gene3D" id="3.60.20.10">
    <property type="entry name" value="Glutamine Phosphoribosylpyrophosphate, subunit 1, domain 1"/>
    <property type="match status" value="1"/>
</dbReference>
<gene>
    <name evidence="1" type="ORF">NCI01_11295</name>
</gene>
<name>A0ABT1KX97_9ACTN</name>
<evidence type="ECO:0000313" key="2">
    <source>
        <dbReference type="Proteomes" id="UP001204524"/>
    </source>
</evidence>
<dbReference type="Pfam" id="PF06267">
    <property type="entry name" value="DUF1028"/>
    <property type="match status" value="1"/>
</dbReference>
<keyword evidence="2" id="KW-1185">Reference proteome</keyword>
<sequence length="278" mass="29291">MTFSIVARSDDGESWGVAVASKFFSVGSVVPAARAGVGAVATQAWANVAYKDAALAHLDTGGNAAVVLERLLGEDNGREHRQVGIVDLDGRAATHTGSECLDWAGGVTGAGYAIQGNILTGEEVMTAMQAAFEASEPSTPLAERLLAALAAGDNAGGDARGRQSAALLVVRDGAGFDGGDDLEMDLRVDDHPHPIDELARLLGVQRRLFHTNVPEAERTPDTPELIAEMDARARALGLRSFALWIGLNNYEHLGGEDWTATQLVEELRAATPDWQPDA</sequence>
<protein>
    <submittedName>
        <fullName evidence="1">DUF1028 domain-containing protein</fullName>
    </submittedName>
</protein>
<evidence type="ECO:0000313" key="1">
    <source>
        <dbReference type="EMBL" id="MCP3422383.1"/>
    </source>
</evidence>
<dbReference type="Proteomes" id="UP001204524">
    <property type="component" value="Unassembled WGS sequence"/>
</dbReference>
<proteinExistence type="predicted"/>
<comment type="caution">
    <text evidence="1">The sequence shown here is derived from an EMBL/GenBank/DDBJ whole genome shotgun (WGS) entry which is preliminary data.</text>
</comment>
<dbReference type="PANTHER" id="PTHR39328:SF1">
    <property type="entry name" value="BLL2871 PROTEIN"/>
    <property type="match status" value="1"/>
</dbReference>
<dbReference type="SUPFAM" id="SSF56235">
    <property type="entry name" value="N-terminal nucleophile aminohydrolases (Ntn hydrolases)"/>
    <property type="match status" value="1"/>
</dbReference>